<evidence type="ECO:0000313" key="2">
    <source>
        <dbReference type="EMBL" id="QHT84283.1"/>
    </source>
</evidence>
<dbReference type="EMBL" id="MN740017">
    <property type="protein sequence ID" value="QHT84283.1"/>
    <property type="molecule type" value="Genomic_DNA"/>
</dbReference>
<accession>A0A6C0HWM7</accession>
<evidence type="ECO:0000256" key="1">
    <source>
        <dbReference type="SAM" id="Phobius"/>
    </source>
</evidence>
<feature type="transmembrane region" description="Helical" evidence="1">
    <location>
        <begin position="6"/>
        <end position="23"/>
    </location>
</feature>
<sequence length="155" mass="17587">MDIDIVILFLIVFVIGILFGANLKKNSTTSEHIVNLDDSRKVELSKCCTDPKCYSKPPHLRDNCDANKAAAKQELDKEFKQMYTQEEYYKKLEDSGITQKGQLANIDIDKAYIAKMNEQIVINPAMDTSLDTTIRNDDRDEVRGYDIGSLAPYSK</sequence>
<protein>
    <submittedName>
        <fullName evidence="2">Uncharacterized protein</fullName>
    </submittedName>
</protein>
<dbReference type="AlphaFoldDB" id="A0A6C0HWM7"/>
<keyword evidence="1" id="KW-1133">Transmembrane helix</keyword>
<name>A0A6C0HWM7_9ZZZZ</name>
<keyword evidence="1" id="KW-0812">Transmembrane</keyword>
<proteinExistence type="predicted"/>
<keyword evidence="1" id="KW-0472">Membrane</keyword>
<organism evidence="2">
    <name type="scientific">viral metagenome</name>
    <dbReference type="NCBI Taxonomy" id="1070528"/>
    <lineage>
        <taxon>unclassified sequences</taxon>
        <taxon>metagenomes</taxon>
        <taxon>organismal metagenomes</taxon>
    </lineage>
</organism>
<reference evidence="2" key="1">
    <citation type="journal article" date="2020" name="Nature">
        <title>Giant virus diversity and host interactions through global metagenomics.</title>
        <authorList>
            <person name="Schulz F."/>
            <person name="Roux S."/>
            <person name="Paez-Espino D."/>
            <person name="Jungbluth S."/>
            <person name="Walsh D.A."/>
            <person name="Denef V.J."/>
            <person name="McMahon K.D."/>
            <person name="Konstantinidis K.T."/>
            <person name="Eloe-Fadrosh E.A."/>
            <person name="Kyrpides N.C."/>
            <person name="Woyke T."/>
        </authorList>
    </citation>
    <scope>NUCLEOTIDE SEQUENCE</scope>
    <source>
        <strain evidence="2">GVMAG-M-3300023184-177</strain>
    </source>
</reference>